<evidence type="ECO:0000313" key="2">
    <source>
        <dbReference type="Proteomes" id="UP000298653"/>
    </source>
</evidence>
<proteinExistence type="predicted"/>
<dbReference type="AlphaFoldDB" id="A0A4P8IF87"/>
<organism evidence="1 2">
    <name type="scientific">Anaerostipes rhamnosivorans</name>
    <dbReference type="NCBI Taxonomy" id="1229621"/>
    <lineage>
        <taxon>Bacteria</taxon>
        <taxon>Bacillati</taxon>
        <taxon>Bacillota</taxon>
        <taxon>Clostridia</taxon>
        <taxon>Lachnospirales</taxon>
        <taxon>Lachnospiraceae</taxon>
        <taxon>Anaerostipes</taxon>
    </lineage>
</organism>
<accession>A0A4P8IF87</accession>
<dbReference type="Proteomes" id="UP000298653">
    <property type="component" value="Chromosome"/>
</dbReference>
<dbReference type="KEGG" id="arf:AR1Y2_3024"/>
<name>A0A4P8IF87_9FIRM</name>
<sequence>MKIRHEFTCPLELVHDIDEGQVDPNFMKTGCHPVPCLSG</sequence>
<gene>
    <name evidence="1" type="ORF">AR1Y2_3024</name>
</gene>
<reference evidence="1 2" key="1">
    <citation type="submission" date="2019-05" db="EMBL/GenBank/DDBJ databases">
        <title>Complete genome sequencing of Anaerostipes rhamnosivorans.</title>
        <authorList>
            <person name="Bui T.P.N."/>
            <person name="de Vos W.M."/>
        </authorList>
    </citation>
    <scope>NUCLEOTIDE SEQUENCE [LARGE SCALE GENOMIC DNA]</scope>
    <source>
        <strain evidence="1 2">1y2</strain>
    </source>
</reference>
<evidence type="ECO:0000313" key="1">
    <source>
        <dbReference type="EMBL" id="QCP36478.1"/>
    </source>
</evidence>
<keyword evidence="2" id="KW-1185">Reference proteome</keyword>
<protein>
    <submittedName>
        <fullName evidence="1">Uncharacterized protein</fullName>
    </submittedName>
</protein>
<dbReference type="EMBL" id="CP040058">
    <property type="protein sequence ID" value="QCP36478.1"/>
    <property type="molecule type" value="Genomic_DNA"/>
</dbReference>